<protein>
    <submittedName>
        <fullName evidence="1">Uncharacterized protein</fullName>
    </submittedName>
</protein>
<accession>A0AAU9LRP5</accession>
<reference evidence="1 2" key="1">
    <citation type="submission" date="2022-01" db="EMBL/GenBank/DDBJ databases">
        <authorList>
            <person name="Xiong W."/>
            <person name="Schranz E."/>
        </authorList>
    </citation>
    <scope>NUCLEOTIDE SEQUENCE [LARGE SCALE GENOMIC DNA]</scope>
</reference>
<comment type="caution">
    <text evidence="1">The sequence shown here is derived from an EMBL/GenBank/DDBJ whole genome shotgun (WGS) entry which is preliminary data.</text>
</comment>
<proteinExistence type="predicted"/>
<dbReference type="AlphaFoldDB" id="A0AAU9LRP5"/>
<dbReference type="Proteomes" id="UP001157418">
    <property type="component" value="Unassembled WGS sequence"/>
</dbReference>
<gene>
    <name evidence="1" type="ORF">LVIROSA_LOCUS5194</name>
</gene>
<dbReference type="EMBL" id="CAKMRJ010000097">
    <property type="protein sequence ID" value="CAH1417516.1"/>
    <property type="molecule type" value="Genomic_DNA"/>
</dbReference>
<evidence type="ECO:0000313" key="2">
    <source>
        <dbReference type="Proteomes" id="UP001157418"/>
    </source>
</evidence>
<dbReference type="PANTHER" id="PTHR34427">
    <property type="entry name" value="DUF4283 DOMAIN PROTEIN"/>
    <property type="match status" value="1"/>
</dbReference>
<name>A0AAU9LRP5_9ASTR</name>
<evidence type="ECO:0000313" key="1">
    <source>
        <dbReference type="EMBL" id="CAH1417516.1"/>
    </source>
</evidence>
<organism evidence="1 2">
    <name type="scientific">Lactuca virosa</name>
    <dbReference type="NCBI Taxonomy" id="75947"/>
    <lineage>
        <taxon>Eukaryota</taxon>
        <taxon>Viridiplantae</taxon>
        <taxon>Streptophyta</taxon>
        <taxon>Embryophyta</taxon>
        <taxon>Tracheophyta</taxon>
        <taxon>Spermatophyta</taxon>
        <taxon>Magnoliopsida</taxon>
        <taxon>eudicotyledons</taxon>
        <taxon>Gunneridae</taxon>
        <taxon>Pentapetalae</taxon>
        <taxon>asterids</taxon>
        <taxon>campanulids</taxon>
        <taxon>Asterales</taxon>
        <taxon>Asteraceae</taxon>
        <taxon>Cichorioideae</taxon>
        <taxon>Cichorieae</taxon>
        <taxon>Lactucinae</taxon>
        <taxon>Lactuca</taxon>
    </lineage>
</organism>
<keyword evidence="2" id="KW-1185">Reference proteome</keyword>
<dbReference type="PANTHER" id="PTHR34427:SF5">
    <property type="entry name" value="DUF4283 DOMAIN-CONTAINING PROTEIN"/>
    <property type="match status" value="1"/>
</dbReference>
<sequence length="156" mass="18302">MSVLIDEAHSLDHIGSLPTTFLMSEGTKYHGGLRIALSFEYSVEANEFLKDKDRWKDWFKWIIYGDHKELQYERTTLSKILGVPLKSWDEDNFSLIASRFRRVINPFDNIQNIRDLSMGKVGVLTSKKKWINEDIKIIENGETYNFEVVKDVWPPF</sequence>